<feature type="domain" description="DDH" evidence="7">
    <location>
        <begin position="69"/>
        <end position="227"/>
    </location>
</feature>
<evidence type="ECO:0000313" key="11">
    <source>
        <dbReference type="Proteomes" id="UP000255264"/>
    </source>
</evidence>
<dbReference type="Proteomes" id="UP000255264">
    <property type="component" value="Unassembled WGS sequence"/>
</dbReference>
<organism evidence="10 11">
    <name type="scientific">Haemophilus pittmaniae</name>
    <dbReference type="NCBI Taxonomy" id="249188"/>
    <lineage>
        <taxon>Bacteria</taxon>
        <taxon>Pseudomonadati</taxon>
        <taxon>Pseudomonadota</taxon>
        <taxon>Gammaproteobacteria</taxon>
        <taxon>Pasteurellales</taxon>
        <taxon>Pasteurellaceae</taxon>
        <taxon>Haemophilus</taxon>
    </lineage>
</organism>
<dbReference type="RefSeq" id="WP_115003293.1">
    <property type="nucleotide sequence ID" value="NZ_UGHS01000004.1"/>
</dbReference>
<dbReference type="EMBL" id="UGHS01000004">
    <property type="protein sequence ID" value="STO93621.1"/>
    <property type="molecule type" value="Genomic_DNA"/>
</dbReference>
<dbReference type="AlphaFoldDB" id="A0A377IZD5"/>
<comment type="similarity">
    <text evidence="1">Belongs to the RecJ family.</text>
</comment>
<dbReference type="PANTHER" id="PTHR30255">
    <property type="entry name" value="SINGLE-STRANDED-DNA-SPECIFIC EXONUCLEASE RECJ"/>
    <property type="match status" value="1"/>
</dbReference>
<evidence type="ECO:0000259" key="7">
    <source>
        <dbReference type="Pfam" id="PF01368"/>
    </source>
</evidence>
<dbReference type="InterPro" id="IPR041122">
    <property type="entry name" value="RecJ_OB"/>
</dbReference>
<dbReference type="InterPro" id="IPR004610">
    <property type="entry name" value="RecJ"/>
</dbReference>
<accession>A0A377IZD5</accession>
<feature type="domain" description="DHHA1" evidence="8">
    <location>
        <begin position="368"/>
        <end position="463"/>
    </location>
</feature>
<gene>
    <name evidence="10" type="primary">recJ</name>
    <name evidence="10" type="ORF">NCTC13335_01505</name>
</gene>
<dbReference type="FunFam" id="3.90.1640.30:FF:000001">
    <property type="entry name" value="Single-stranded-DNA-specific exonuclease RecJ"/>
    <property type="match status" value="1"/>
</dbReference>
<evidence type="ECO:0000256" key="3">
    <source>
        <dbReference type="ARBA" id="ARBA00022722"/>
    </source>
</evidence>
<proteinExistence type="inferred from homology"/>
<dbReference type="SUPFAM" id="SSF64182">
    <property type="entry name" value="DHH phosphoesterases"/>
    <property type="match status" value="1"/>
</dbReference>
<dbReference type="Pfam" id="PF02272">
    <property type="entry name" value="DHHA1"/>
    <property type="match status" value="1"/>
</dbReference>
<dbReference type="GO" id="GO:0006281">
    <property type="term" value="P:DNA repair"/>
    <property type="evidence" value="ECO:0007669"/>
    <property type="project" value="InterPro"/>
</dbReference>
<dbReference type="Pfam" id="PF17768">
    <property type="entry name" value="RecJ_OB"/>
    <property type="match status" value="1"/>
</dbReference>
<keyword evidence="6" id="KW-0175">Coiled coil</keyword>
<evidence type="ECO:0000256" key="5">
    <source>
        <dbReference type="ARBA" id="ARBA00022839"/>
    </source>
</evidence>
<dbReference type="InterPro" id="IPR003156">
    <property type="entry name" value="DHHA1_dom"/>
</dbReference>
<dbReference type="Gene3D" id="3.90.1640.30">
    <property type="match status" value="1"/>
</dbReference>
<dbReference type="PANTHER" id="PTHR30255:SF2">
    <property type="entry name" value="SINGLE-STRANDED-DNA-SPECIFIC EXONUCLEASE RECJ"/>
    <property type="match status" value="1"/>
</dbReference>
<dbReference type="InterPro" id="IPR001667">
    <property type="entry name" value="DDH_dom"/>
</dbReference>
<evidence type="ECO:0000259" key="8">
    <source>
        <dbReference type="Pfam" id="PF02272"/>
    </source>
</evidence>
<keyword evidence="5 10" id="KW-0269">Exonuclease</keyword>
<dbReference type="Pfam" id="PF01368">
    <property type="entry name" value="DHH"/>
    <property type="match status" value="1"/>
</dbReference>
<keyword evidence="3" id="KW-0540">Nuclease</keyword>
<keyword evidence="4 10" id="KW-0378">Hydrolase</keyword>
<evidence type="ECO:0000256" key="1">
    <source>
        <dbReference type="ARBA" id="ARBA00005915"/>
    </source>
</evidence>
<dbReference type="GO" id="GO:0006310">
    <property type="term" value="P:DNA recombination"/>
    <property type="evidence" value="ECO:0007669"/>
    <property type="project" value="InterPro"/>
</dbReference>
<keyword evidence="11" id="KW-1185">Reference proteome</keyword>
<dbReference type="GO" id="GO:0003676">
    <property type="term" value="F:nucleic acid binding"/>
    <property type="evidence" value="ECO:0007669"/>
    <property type="project" value="InterPro"/>
</dbReference>
<dbReference type="NCBIfam" id="TIGR00644">
    <property type="entry name" value="recJ"/>
    <property type="match status" value="1"/>
</dbReference>
<evidence type="ECO:0000256" key="4">
    <source>
        <dbReference type="ARBA" id="ARBA00022801"/>
    </source>
</evidence>
<feature type="domain" description="RecJ OB" evidence="9">
    <location>
        <begin position="478"/>
        <end position="583"/>
    </location>
</feature>
<evidence type="ECO:0000259" key="9">
    <source>
        <dbReference type="Pfam" id="PF17768"/>
    </source>
</evidence>
<sequence>MNKIIKRRPLSGNTSLDSNPLLDRLYRARNIKSVDELDRGLGAMLNPNLLHGIKQAVSLLIEARQQQHKIVIVGDFDADGATSTALAIAALKMLGFDNVDFLVPNRFEQGYGLSIPVAELALQKQVQLLMTVDNGVSSFEGVEFLKSQGVRVLITDHHLPPERLPHADAIVNPNLAECNFPSKNLAGVGVAFYLMLALRSELRQQGFFDRCNQPNLAELLDLVALGTIADVVPLDQNNRILAYQGLQRIRARCCRPGILALLEVANREAEKLTAADLGFAIAPRLNAAGRLDNMSLGVELLLAEDMQKARALALELDQLNQTRKEIEAGMKLEALQICRNLFNHKSSLSAEEQTEMNALVTEMPLGIALYQADWHQGVLGILASRIKDQYHRPVIAFAREQDGLLKGSARSIEGVHMRDLLERISLIHPDMILKFGGHAMAAGLSIRETDFTKFQQIFSQTVGEWLDESALQGVIWSDGELDANDLTINTAQLLKSGGPWGQGFPEPLFDGEFNILQQRLIGAQQNHLKMLLEPKNGGALLDGIAFNIDTRYFPDLSVKQARLAYKLDINEYRGQRNIQLLVDYIEPLNG</sequence>
<dbReference type="OrthoDB" id="9809852at2"/>
<protein>
    <recommendedName>
        <fullName evidence="2">Single-stranded-DNA-specific exonuclease RecJ</fullName>
    </recommendedName>
</protein>
<evidence type="ECO:0000256" key="2">
    <source>
        <dbReference type="ARBA" id="ARBA00019841"/>
    </source>
</evidence>
<reference evidence="10 11" key="1">
    <citation type="submission" date="2018-06" db="EMBL/GenBank/DDBJ databases">
        <authorList>
            <consortium name="Pathogen Informatics"/>
            <person name="Doyle S."/>
        </authorList>
    </citation>
    <scope>NUCLEOTIDE SEQUENCE [LARGE SCALE GENOMIC DNA]</scope>
    <source>
        <strain evidence="10 11">NCTC13335</strain>
    </source>
</reference>
<dbReference type="InterPro" id="IPR038763">
    <property type="entry name" value="DHH_sf"/>
</dbReference>
<name>A0A377IZD5_9PAST</name>
<evidence type="ECO:0000313" key="10">
    <source>
        <dbReference type="EMBL" id="STO93621.1"/>
    </source>
</evidence>
<dbReference type="Gene3D" id="3.10.310.30">
    <property type="match status" value="1"/>
</dbReference>
<dbReference type="GO" id="GO:0008409">
    <property type="term" value="F:5'-3' exonuclease activity"/>
    <property type="evidence" value="ECO:0007669"/>
    <property type="project" value="InterPro"/>
</dbReference>
<dbReference type="InterPro" id="IPR051673">
    <property type="entry name" value="SSDNA_exonuclease_RecJ"/>
</dbReference>
<feature type="coiled-coil region" evidence="6">
    <location>
        <begin position="302"/>
        <end position="329"/>
    </location>
</feature>
<evidence type="ECO:0000256" key="6">
    <source>
        <dbReference type="SAM" id="Coils"/>
    </source>
</evidence>